<accession>D5EPA7</accession>
<dbReference type="STRING" id="583355.Caka_2601"/>
<evidence type="ECO:0000313" key="2">
    <source>
        <dbReference type="EMBL" id="ADE55617.1"/>
    </source>
</evidence>
<organism evidence="2 3">
    <name type="scientific">Coraliomargarita akajimensis (strain DSM 45221 / IAM 15411 / JCM 23193 / KCTC 12865 / 04OKA010-24)</name>
    <dbReference type="NCBI Taxonomy" id="583355"/>
    <lineage>
        <taxon>Bacteria</taxon>
        <taxon>Pseudomonadati</taxon>
        <taxon>Verrucomicrobiota</taxon>
        <taxon>Opitutia</taxon>
        <taxon>Puniceicoccales</taxon>
        <taxon>Coraliomargaritaceae</taxon>
        <taxon>Coraliomargarita</taxon>
    </lineage>
</organism>
<dbReference type="RefSeq" id="WP_013044339.1">
    <property type="nucleotide sequence ID" value="NC_014008.1"/>
</dbReference>
<sequence>MRIAPYLCLPVAVCALFMAACSEPEPKTSKPSAEPTPSKPTMVTSGTVIFVDVPYEGVTSREIITIPSMSAGLRGELERQRQLFEDKLVGGRVVTPQFEGLTDKDAKALTDQLLALRSSYPPVLTEQRKVGDNRSETFKSDQARFYAYAKLFKAIKPDNIHDALEAIDDQIQKDGAAIVELAEASTRNSVKVQADIDLKWLKSLHGYLETYLPVAQEVNAARQRYYGLHDSVQKAIRYKTWDDYMSAKATTLLSQLMSESEGAADLDAAGRFTVEGAGELVVRVEYGLYSAYFIATDESEERLTLQDLKRSEAPVNSTQESSDRILD</sequence>
<evidence type="ECO:0000256" key="1">
    <source>
        <dbReference type="SAM" id="SignalP"/>
    </source>
</evidence>
<evidence type="ECO:0000313" key="3">
    <source>
        <dbReference type="Proteomes" id="UP000000925"/>
    </source>
</evidence>
<evidence type="ECO:0008006" key="4">
    <source>
        <dbReference type="Google" id="ProtNLM"/>
    </source>
</evidence>
<keyword evidence="1" id="KW-0732">Signal</keyword>
<dbReference type="AlphaFoldDB" id="D5EPA7"/>
<dbReference type="Proteomes" id="UP000000925">
    <property type="component" value="Chromosome"/>
</dbReference>
<feature type="signal peptide" evidence="1">
    <location>
        <begin position="1"/>
        <end position="22"/>
    </location>
</feature>
<protein>
    <recommendedName>
        <fullName evidence="4">PpiC domain-containing protein</fullName>
    </recommendedName>
</protein>
<name>D5EPA7_CORAD</name>
<keyword evidence="3" id="KW-1185">Reference proteome</keyword>
<reference evidence="2 3" key="1">
    <citation type="journal article" date="2010" name="Stand. Genomic Sci.">
        <title>Complete genome sequence of Coraliomargarita akajimensis type strain (04OKA010-24).</title>
        <authorList>
            <person name="Mavromatis K."/>
            <person name="Abt B."/>
            <person name="Brambilla E."/>
            <person name="Lapidus A."/>
            <person name="Copeland A."/>
            <person name="Deshpande S."/>
            <person name="Nolan M."/>
            <person name="Lucas S."/>
            <person name="Tice H."/>
            <person name="Cheng J.F."/>
            <person name="Han C."/>
            <person name="Detter J.C."/>
            <person name="Woyke T."/>
            <person name="Goodwin L."/>
            <person name="Pitluck S."/>
            <person name="Held B."/>
            <person name="Brettin T."/>
            <person name="Tapia R."/>
            <person name="Ivanova N."/>
            <person name="Mikhailova N."/>
            <person name="Pati A."/>
            <person name="Liolios K."/>
            <person name="Chen A."/>
            <person name="Palaniappan K."/>
            <person name="Land M."/>
            <person name="Hauser L."/>
            <person name="Chang Y.J."/>
            <person name="Jeffries C.D."/>
            <person name="Rohde M."/>
            <person name="Goker M."/>
            <person name="Bristow J."/>
            <person name="Eisen J.A."/>
            <person name="Markowitz V."/>
            <person name="Hugenholtz P."/>
            <person name="Klenk H.P."/>
            <person name="Kyrpides N.C."/>
        </authorList>
    </citation>
    <scope>NUCLEOTIDE SEQUENCE [LARGE SCALE GENOMIC DNA]</scope>
    <source>
        <strain evidence="3">DSM 45221 / IAM 15411 / JCM 23193 / KCTC 12865</strain>
    </source>
</reference>
<dbReference type="PROSITE" id="PS51257">
    <property type="entry name" value="PROKAR_LIPOPROTEIN"/>
    <property type="match status" value="1"/>
</dbReference>
<gene>
    <name evidence="2" type="ordered locus">Caka_2601</name>
</gene>
<feature type="chain" id="PRO_5003071667" description="PpiC domain-containing protein" evidence="1">
    <location>
        <begin position="23"/>
        <end position="327"/>
    </location>
</feature>
<dbReference type="EMBL" id="CP001998">
    <property type="protein sequence ID" value="ADE55617.1"/>
    <property type="molecule type" value="Genomic_DNA"/>
</dbReference>
<proteinExistence type="predicted"/>
<dbReference type="HOGENOM" id="CLU_849195_0_0_0"/>
<dbReference type="KEGG" id="caa:Caka_2601"/>